<keyword evidence="1" id="KW-0175">Coiled coil</keyword>
<protein>
    <submittedName>
        <fullName evidence="2">ATPase</fullName>
    </submittedName>
</protein>
<dbReference type="EMBL" id="DSIY01000203">
    <property type="protein sequence ID" value="HEG91473.1"/>
    <property type="molecule type" value="Genomic_DNA"/>
</dbReference>
<proteinExistence type="predicted"/>
<gene>
    <name evidence="2" type="ORF">ENP34_08525</name>
</gene>
<organism evidence="2">
    <name type="scientific">Thermorudis peleae</name>
    <dbReference type="NCBI Taxonomy" id="1382356"/>
    <lineage>
        <taxon>Bacteria</taxon>
        <taxon>Pseudomonadati</taxon>
        <taxon>Thermomicrobiota</taxon>
        <taxon>Thermomicrobia</taxon>
        <taxon>Thermomicrobia incertae sedis</taxon>
        <taxon>Thermorudis</taxon>
    </lineage>
</organism>
<evidence type="ECO:0000313" key="2">
    <source>
        <dbReference type="EMBL" id="HEG91473.1"/>
    </source>
</evidence>
<feature type="coiled-coil region" evidence="1">
    <location>
        <begin position="106"/>
        <end position="159"/>
    </location>
</feature>
<accession>A0A831TIA5</accession>
<comment type="caution">
    <text evidence="2">The sequence shown here is derived from an EMBL/GenBank/DDBJ whole genome shotgun (WGS) entry which is preliminary data.</text>
</comment>
<sequence length="162" mass="18605">MVSVDDVRGYPAAEPATDLNELIERLEEVITRGSRVPLTNRVMVEEAEALVLIEQLRRSLPRELIQARRVLQERQKIILEAQMEAQKILSTAQERAQYIMSEQGIVNEAKARCEEMLRQAKDQAKRAKGEVDLYALELLSRVEEALQESLSRIQHVKDQVTR</sequence>
<name>A0A831TIA5_9BACT</name>
<dbReference type="AlphaFoldDB" id="A0A831TIA5"/>
<evidence type="ECO:0000256" key="1">
    <source>
        <dbReference type="SAM" id="Coils"/>
    </source>
</evidence>
<reference evidence="2" key="1">
    <citation type="journal article" date="2020" name="mSystems">
        <title>Genome- and Community-Level Interaction Insights into Carbon Utilization and Element Cycling Functions of Hydrothermarchaeota in Hydrothermal Sediment.</title>
        <authorList>
            <person name="Zhou Z."/>
            <person name="Liu Y."/>
            <person name="Xu W."/>
            <person name="Pan J."/>
            <person name="Luo Z.H."/>
            <person name="Li M."/>
        </authorList>
    </citation>
    <scope>NUCLEOTIDE SEQUENCE [LARGE SCALE GENOMIC DNA]</scope>
    <source>
        <strain evidence="2">SpSt-210</strain>
    </source>
</reference>